<accession>A0A3B0RU13</accession>
<name>A0A3B0RU13_9ZZZZ</name>
<dbReference type="EMBL" id="UOED01000116">
    <property type="protein sequence ID" value="VAV97264.1"/>
    <property type="molecule type" value="Genomic_DNA"/>
</dbReference>
<proteinExistence type="predicted"/>
<protein>
    <recommendedName>
        <fullName evidence="1">DUF4136 domain-containing protein</fullName>
    </recommendedName>
</protein>
<sequence>MQKFWQNIRIVGPFLIILSLTGCSKAIVSDVTRFHNLPAPNAETIEVVSLDPALQNSLEFGQYAGLVGRHLGSVGYQPAKNKPSGLIARIAYGARPVDSLTDNGPRSSVGIGVGGGGHRTGVGVGLSFPIGDSAPKQEYIRLFSLEIIRRSDGVKLYEGRVSSRGKESLALTMPYLVDALFRDFPGKSGTSSRIKVSP</sequence>
<dbReference type="PROSITE" id="PS51257">
    <property type="entry name" value="PROKAR_LIPOPROTEIN"/>
    <property type="match status" value="1"/>
</dbReference>
<organism evidence="2">
    <name type="scientific">hydrothermal vent metagenome</name>
    <dbReference type="NCBI Taxonomy" id="652676"/>
    <lineage>
        <taxon>unclassified sequences</taxon>
        <taxon>metagenomes</taxon>
        <taxon>ecological metagenomes</taxon>
    </lineage>
</organism>
<dbReference type="AlphaFoldDB" id="A0A3B0RU13"/>
<gene>
    <name evidence="2" type="ORF">MNBD_ALPHA02-991</name>
</gene>
<dbReference type="InterPro" id="IPR025411">
    <property type="entry name" value="DUF4136"/>
</dbReference>
<dbReference type="Pfam" id="PF13590">
    <property type="entry name" value="DUF4136"/>
    <property type="match status" value="1"/>
</dbReference>
<reference evidence="2" key="1">
    <citation type="submission" date="2018-06" db="EMBL/GenBank/DDBJ databases">
        <authorList>
            <person name="Zhirakovskaya E."/>
        </authorList>
    </citation>
    <scope>NUCLEOTIDE SEQUENCE</scope>
</reference>
<feature type="domain" description="DUF4136" evidence="1">
    <location>
        <begin position="51"/>
        <end position="186"/>
    </location>
</feature>
<evidence type="ECO:0000259" key="1">
    <source>
        <dbReference type="Pfam" id="PF13590"/>
    </source>
</evidence>
<evidence type="ECO:0000313" key="2">
    <source>
        <dbReference type="EMBL" id="VAV97264.1"/>
    </source>
</evidence>